<protein>
    <recommendedName>
        <fullName evidence="5 15">Polypeptide N-acetylgalactosaminyltransferase</fullName>
        <ecNumber evidence="15">2.4.1.-</ecNumber>
    </recommendedName>
    <alternativeName>
        <fullName evidence="15">Protein-UDP acetylgalactosaminyltransferase</fullName>
    </alternativeName>
</protein>
<evidence type="ECO:0000256" key="4">
    <source>
        <dbReference type="ARBA" id="ARBA00005680"/>
    </source>
</evidence>
<dbReference type="Gene3D" id="2.80.10.50">
    <property type="match status" value="1"/>
</dbReference>
<dbReference type="Pfam" id="PF00535">
    <property type="entry name" value="Glycos_transf_2"/>
    <property type="match status" value="1"/>
</dbReference>
<keyword evidence="15" id="KW-0808">Transferase</keyword>
<evidence type="ECO:0000256" key="1">
    <source>
        <dbReference type="ARBA" id="ARBA00001936"/>
    </source>
</evidence>
<keyword evidence="11 15" id="KW-0333">Golgi apparatus</keyword>
<dbReference type="AlphaFoldDB" id="F7CRR9"/>
<evidence type="ECO:0000256" key="9">
    <source>
        <dbReference type="ARBA" id="ARBA00022968"/>
    </source>
</evidence>
<keyword evidence="13 15" id="KW-1015">Disulfide bond</keyword>
<dbReference type="GO" id="GO:0006493">
    <property type="term" value="P:protein O-linked glycosylation"/>
    <property type="evidence" value="ECO:0000318"/>
    <property type="project" value="GO_Central"/>
</dbReference>
<sequence>MPLRKRCRYGSRQLQFLLLFLMLGCFLMMVVMLNPPSQDPQRARISRPEQLLPEDRYQLDFGESQEWVLETQEESQQYYPLEGLAPFLSLREDELLVANPTARRNLSRGRRGGGYRLVKQQGRRPGEFAEVRPGAGWRGMFVAFPRPDGRDPGGDEPLGELGLETHGFNEALSERISLHRELPEVRHPLCRQQHYGDNLPSASIIICFHNEAWSTLLRTVHSILDTVPRPHLKEIILVDDLSQQDHLKSALSDYVSKLDGVKLLRSNKRLGVIRGRMLGAARATGDVLVFMDSHCECHRGWLEPLLSRIASNRNRVVTPILDVIDWKTFQYFHSEDLQQGVFDWKLDFHWELLPEQKRKVRQSPISPIRSPVVPGGVMAMDRHYFQNTGAYDSLMTLWGGENLELSIRVWLCGGSVEVLPCSRVGHVYRNQASDTLPNQEAILRNKIRIAETWLGSFKEIFYQHSPEAFSLRKVEKPDCSERLQLQRRLGCRTFHWFLSNIYPELYPSERRPGFSGKLFSTRVGFCVDGGSKGKIPGSSITLLPCSDSQHQHLEYTSRKEIRSGTKLQLCFDVREEQLILQNCLEEAHTIHQQLWDVQENGWIVHILSGKCIEAGESEQEDLYLRLCDQKANQLWRFEHINEVDVR</sequence>
<dbReference type="HOGENOM" id="CLU_013477_0_1_1"/>
<dbReference type="PANTHER" id="PTHR11675">
    <property type="entry name" value="N-ACETYLGALACTOSAMINYLTRANSFERASE"/>
    <property type="match status" value="1"/>
</dbReference>
<comment type="similarity">
    <text evidence="4 15">Belongs to the glycosyltransferase 2 family. GalNAc-T subfamily.</text>
</comment>
<evidence type="ECO:0000256" key="15">
    <source>
        <dbReference type="RuleBase" id="RU361242"/>
    </source>
</evidence>
<evidence type="ECO:0000256" key="5">
    <source>
        <dbReference type="ARBA" id="ARBA00012644"/>
    </source>
</evidence>
<evidence type="ECO:0000256" key="6">
    <source>
        <dbReference type="ARBA" id="ARBA00022676"/>
    </source>
</evidence>
<dbReference type="Gene3D" id="3.90.550.10">
    <property type="entry name" value="Spore Coat Polysaccharide Biosynthesis Protein SpsA, Chain A"/>
    <property type="match status" value="1"/>
</dbReference>
<dbReference type="GO" id="GO:0030246">
    <property type="term" value="F:carbohydrate binding"/>
    <property type="evidence" value="ECO:0007669"/>
    <property type="project" value="UniProtKB-KW"/>
</dbReference>
<evidence type="ECO:0000259" key="16">
    <source>
        <dbReference type="SMART" id="SM00458"/>
    </source>
</evidence>
<evidence type="ECO:0000256" key="14">
    <source>
        <dbReference type="ARBA" id="ARBA00023211"/>
    </source>
</evidence>
<dbReference type="GO" id="GO:0005794">
    <property type="term" value="C:Golgi apparatus"/>
    <property type="evidence" value="ECO:0000318"/>
    <property type="project" value="GO_Central"/>
</dbReference>
<dbReference type="InterPro" id="IPR000772">
    <property type="entry name" value="Ricin_B_lectin"/>
</dbReference>
<dbReference type="InterPro" id="IPR029044">
    <property type="entry name" value="Nucleotide-diphossugar_trans"/>
</dbReference>
<keyword evidence="18" id="KW-1185">Reference proteome</keyword>
<dbReference type="Ensembl" id="ENSOANT00000010767.3">
    <property type="protein sequence ID" value="ENSOANP00000010765.3"/>
    <property type="gene ID" value="ENSOANG00000006746.3"/>
</dbReference>
<dbReference type="InParanoid" id="F7CRR9"/>
<dbReference type="GeneID" id="100084102"/>
<reference evidence="17" key="2">
    <citation type="submission" date="2025-09" db="UniProtKB">
        <authorList>
            <consortium name="Ensembl"/>
        </authorList>
    </citation>
    <scope>IDENTIFICATION</scope>
    <source>
        <strain evidence="17">Glennie</strain>
    </source>
</reference>
<feature type="transmembrane region" description="Helical" evidence="15">
    <location>
        <begin position="14"/>
        <end position="33"/>
    </location>
</feature>
<dbReference type="SUPFAM" id="SSF53448">
    <property type="entry name" value="Nucleotide-diphospho-sugar transferases"/>
    <property type="match status" value="1"/>
</dbReference>
<dbReference type="InterPro" id="IPR001173">
    <property type="entry name" value="Glyco_trans_2-like"/>
</dbReference>
<keyword evidence="9" id="KW-0735">Signal-anchor</keyword>
<reference evidence="17" key="1">
    <citation type="submission" date="2025-08" db="UniProtKB">
        <authorList>
            <consortium name="Ensembl"/>
        </authorList>
    </citation>
    <scope>IDENTIFICATION</scope>
    <source>
        <strain evidence="17">Glennie</strain>
    </source>
</reference>
<keyword evidence="8 15" id="KW-0430">Lectin</keyword>
<dbReference type="RefSeq" id="XP_028925850.1">
    <property type="nucleotide sequence ID" value="XM_029070017.2"/>
</dbReference>
<dbReference type="PANTHER" id="PTHR11675:SF36">
    <property type="entry name" value="POLYPEPTIDE N-ACETYLGALACTOSAMINYLTRANSFERASE 15"/>
    <property type="match status" value="1"/>
</dbReference>
<evidence type="ECO:0000256" key="13">
    <source>
        <dbReference type="ARBA" id="ARBA00023157"/>
    </source>
</evidence>
<dbReference type="PROSITE" id="PS51257">
    <property type="entry name" value="PROKAR_LIPOPROTEIN"/>
    <property type="match status" value="1"/>
</dbReference>
<dbReference type="InterPro" id="IPR035992">
    <property type="entry name" value="Ricin_B-like_lectins"/>
</dbReference>
<dbReference type="EC" id="2.4.1.-" evidence="15"/>
<dbReference type="CDD" id="cd02510">
    <property type="entry name" value="pp-GalNAc-T"/>
    <property type="match status" value="1"/>
</dbReference>
<dbReference type="Proteomes" id="UP000002279">
    <property type="component" value="Unplaced"/>
</dbReference>
<dbReference type="UniPathway" id="UPA00378"/>
<comment type="subcellular location">
    <subcellularLocation>
        <location evidence="2 15">Golgi apparatus membrane</location>
        <topology evidence="2 15">Single-pass type II membrane protein</topology>
    </subcellularLocation>
</comment>
<evidence type="ECO:0000256" key="3">
    <source>
        <dbReference type="ARBA" id="ARBA00004922"/>
    </source>
</evidence>
<dbReference type="OrthoDB" id="416652at2759"/>
<keyword evidence="12 15" id="KW-0472">Membrane</keyword>
<proteinExistence type="inferred from homology"/>
<dbReference type="SUPFAM" id="SSF50370">
    <property type="entry name" value="Ricin B-like lectins"/>
    <property type="match status" value="1"/>
</dbReference>
<dbReference type="GeneTree" id="ENSGT00940000160808"/>
<feature type="domain" description="Ricin B lectin" evidence="16">
    <location>
        <begin position="516"/>
        <end position="638"/>
    </location>
</feature>
<evidence type="ECO:0000313" key="17">
    <source>
        <dbReference type="Ensembl" id="ENSOANP00000010765.3"/>
    </source>
</evidence>
<dbReference type="FunFam" id="3.90.550.10:FF:000081">
    <property type="entry name" value="Polypeptide N-acetylgalactosaminyltransferase"/>
    <property type="match status" value="1"/>
</dbReference>
<dbReference type="Bgee" id="ENSOANG00000006746">
    <property type="expression patterns" value="Expressed in ovary and 5 other cell types or tissues"/>
</dbReference>
<comment type="pathway">
    <text evidence="3 15">Protein modification; protein glycosylation.</text>
</comment>
<dbReference type="SMART" id="SM00458">
    <property type="entry name" value="RICIN"/>
    <property type="match status" value="1"/>
</dbReference>
<evidence type="ECO:0000256" key="2">
    <source>
        <dbReference type="ARBA" id="ARBA00004323"/>
    </source>
</evidence>
<evidence type="ECO:0000256" key="12">
    <source>
        <dbReference type="ARBA" id="ARBA00023136"/>
    </source>
</evidence>
<keyword evidence="6 15" id="KW-0328">Glycosyltransferase</keyword>
<accession>F7CRR9</accession>
<dbReference type="FunFam" id="2.80.10.50:FF:000107">
    <property type="entry name" value="Polypeptide N-acetylgalactosaminyltransferase"/>
    <property type="match status" value="1"/>
</dbReference>
<keyword evidence="10 15" id="KW-1133">Transmembrane helix</keyword>
<dbReference type="CDD" id="cd23442">
    <property type="entry name" value="beta-trefoil_Ricin_GALNT15"/>
    <property type="match status" value="1"/>
</dbReference>
<keyword evidence="7 15" id="KW-0812">Transmembrane</keyword>
<evidence type="ECO:0000256" key="10">
    <source>
        <dbReference type="ARBA" id="ARBA00022989"/>
    </source>
</evidence>
<dbReference type="OMA" id="MVLWGAE"/>
<organism evidence="17 18">
    <name type="scientific">Ornithorhynchus anatinus</name>
    <name type="common">Duckbill platypus</name>
    <dbReference type="NCBI Taxonomy" id="9258"/>
    <lineage>
        <taxon>Eukaryota</taxon>
        <taxon>Metazoa</taxon>
        <taxon>Chordata</taxon>
        <taxon>Craniata</taxon>
        <taxon>Vertebrata</taxon>
        <taxon>Euteleostomi</taxon>
        <taxon>Mammalia</taxon>
        <taxon>Monotremata</taxon>
        <taxon>Ornithorhynchidae</taxon>
        <taxon>Ornithorhynchus</taxon>
    </lineage>
</organism>
<dbReference type="CTD" id="117248"/>
<gene>
    <name evidence="17" type="primary">GALNT15</name>
</gene>
<name>F7CRR9_ORNAN</name>
<dbReference type="InterPro" id="IPR045885">
    <property type="entry name" value="GalNAc-T"/>
</dbReference>
<evidence type="ECO:0000256" key="11">
    <source>
        <dbReference type="ARBA" id="ARBA00023034"/>
    </source>
</evidence>
<dbReference type="PROSITE" id="PS50231">
    <property type="entry name" value="RICIN_B_LECTIN"/>
    <property type="match status" value="1"/>
</dbReference>
<dbReference type="eggNOG" id="KOG3736">
    <property type="taxonomic scope" value="Eukaryota"/>
</dbReference>
<evidence type="ECO:0000256" key="8">
    <source>
        <dbReference type="ARBA" id="ARBA00022734"/>
    </source>
</evidence>
<dbReference type="GO" id="GO:0030133">
    <property type="term" value="C:transport vesicle"/>
    <property type="evidence" value="ECO:0007669"/>
    <property type="project" value="Ensembl"/>
</dbReference>
<dbReference type="KEGG" id="oaa:100084102"/>
<keyword evidence="14 15" id="KW-0464">Manganese</keyword>
<evidence type="ECO:0000313" key="18">
    <source>
        <dbReference type="Proteomes" id="UP000002279"/>
    </source>
</evidence>
<dbReference type="STRING" id="9258.ENSOANP00000010765"/>
<dbReference type="FunCoup" id="F7CRR9">
    <property type="interactions" value="167"/>
</dbReference>
<evidence type="ECO:0000256" key="7">
    <source>
        <dbReference type="ARBA" id="ARBA00022692"/>
    </source>
</evidence>
<comment type="cofactor">
    <cofactor evidence="1 15">
        <name>Mn(2+)</name>
        <dbReference type="ChEBI" id="CHEBI:29035"/>
    </cofactor>
</comment>
<dbReference type="GO" id="GO:0000139">
    <property type="term" value="C:Golgi membrane"/>
    <property type="evidence" value="ECO:0007669"/>
    <property type="project" value="UniProtKB-SubCell"/>
</dbReference>
<dbReference type="Pfam" id="PF00652">
    <property type="entry name" value="Ricin_B_lectin"/>
    <property type="match status" value="1"/>
</dbReference>
<dbReference type="GO" id="GO:0004653">
    <property type="term" value="F:polypeptide N-acetylgalactosaminyltransferase activity"/>
    <property type="evidence" value="ECO:0000318"/>
    <property type="project" value="GO_Central"/>
</dbReference>